<comment type="caution">
    <text evidence="3">The sequence shown here is derived from an EMBL/GenBank/DDBJ whole genome shotgun (WGS) entry which is preliminary data.</text>
</comment>
<gene>
    <name evidence="3" type="ORF">CVLEPA_LOCUS10445</name>
</gene>
<dbReference type="EMBL" id="CAWYQH010000068">
    <property type="protein sequence ID" value="CAK8680162.1"/>
    <property type="molecule type" value="Genomic_DNA"/>
</dbReference>
<organism evidence="3 4">
    <name type="scientific">Clavelina lepadiformis</name>
    <name type="common">Light-bulb sea squirt</name>
    <name type="synonym">Ascidia lepadiformis</name>
    <dbReference type="NCBI Taxonomy" id="159417"/>
    <lineage>
        <taxon>Eukaryota</taxon>
        <taxon>Metazoa</taxon>
        <taxon>Chordata</taxon>
        <taxon>Tunicata</taxon>
        <taxon>Ascidiacea</taxon>
        <taxon>Aplousobranchia</taxon>
        <taxon>Clavelinidae</taxon>
        <taxon>Clavelina</taxon>
    </lineage>
</organism>
<feature type="compositionally biased region" description="Basic and acidic residues" evidence="2">
    <location>
        <begin position="1303"/>
        <end position="1313"/>
    </location>
</feature>
<feature type="compositionally biased region" description="Low complexity" evidence="2">
    <location>
        <begin position="1214"/>
        <end position="1228"/>
    </location>
</feature>
<keyword evidence="1" id="KW-0175">Coiled coil</keyword>
<feature type="compositionally biased region" description="Low complexity" evidence="2">
    <location>
        <begin position="114"/>
        <end position="126"/>
    </location>
</feature>
<name>A0ABP0FP13_CLALP</name>
<evidence type="ECO:0000256" key="1">
    <source>
        <dbReference type="SAM" id="Coils"/>
    </source>
</evidence>
<accession>A0ABP0FP13</accession>
<feature type="coiled-coil region" evidence="1">
    <location>
        <begin position="741"/>
        <end position="839"/>
    </location>
</feature>
<dbReference type="SUPFAM" id="SSF57997">
    <property type="entry name" value="Tropomyosin"/>
    <property type="match status" value="1"/>
</dbReference>
<reference evidence="3 4" key="1">
    <citation type="submission" date="2024-02" db="EMBL/GenBank/DDBJ databases">
        <authorList>
            <person name="Daric V."/>
            <person name="Darras S."/>
        </authorList>
    </citation>
    <scope>NUCLEOTIDE SEQUENCE [LARGE SCALE GENOMIC DNA]</scope>
</reference>
<evidence type="ECO:0000313" key="4">
    <source>
        <dbReference type="Proteomes" id="UP001642483"/>
    </source>
</evidence>
<feature type="compositionally biased region" description="Low complexity" evidence="2">
    <location>
        <begin position="1386"/>
        <end position="1399"/>
    </location>
</feature>
<protein>
    <submittedName>
        <fullName evidence="3">Uncharacterized protein</fullName>
    </submittedName>
</protein>
<feature type="coiled-coil region" evidence="1">
    <location>
        <begin position="153"/>
        <end position="320"/>
    </location>
</feature>
<evidence type="ECO:0000256" key="2">
    <source>
        <dbReference type="SAM" id="MobiDB-lite"/>
    </source>
</evidence>
<evidence type="ECO:0000313" key="3">
    <source>
        <dbReference type="EMBL" id="CAK8680162.1"/>
    </source>
</evidence>
<feature type="compositionally biased region" description="Polar residues" evidence="2">
    <location>
        <begin position="1233"/>
        <end position="1247"/>
    </location>
</feature>
<feature type="region of interest" description="Disordered" evidence="2">
    <location>
        <begin position="29"/>
        <end position="72"/>
    </location>
</feature>
<feature type="compositionally biased region" description="Basic and acidic residues" evidence="2">
    <location>
        <begin position="1188"/>
        <end position="1202"/>
    </location>
</feature>
<feature type="compositionally biased region" description="Basic and acidic residues" evidence="2">
    <location>
        <begin position="1339"/>
        <end position="1349"/>
    </location>
</feature>
<feature type="compositionally biased region" description="Polar residues" evidence="2">
    <location>
        <begin position="1448"/>
        <end position="1457"/>
    </location>
</feature>
<feature type="region of interest" description="Disordered" evidence="2">
    <location>
        <begin position="1167"/>
        <end position="1496"/>
    </location>
</feature>
<proteinExistence type="predicted"/>
<feature type="compositionally biased region" description="Polar residues" evidence="2">
    <location>
        <begin position="1204"/>
        <end position="1213"/>
    </location>
</feature>
<feature type="region of interest" description="Disordered" evidence="2">
    <location>
        <begin position="92"/>
        <end position="126"/>
    </location>
</feature>
<feature type="coiled-coil region" evidence="1">
    <location>
        <begin position="503"/>
        <end position="716"/>
    </location>
</feature>
<feature type="compositionally biased region" description="Basic and acidic residues" evidence="2">
    <location>
        <begin position="29"/>
        <end position="45"/>
    </location>
</feature>
<dbReference type="Proteomes" id="UP001642483">
    <property type="component" value="Unassembled WGS sequence"/>
</dbReference>
<feature type="coiled-coil region" evidence="1">
    <location>
        <begin position="1007"/>
        <end position="1041"/>
    </location>
</feature>
<sequence>MEVRMKIRDSSLKISGGWRSMDTPLRDYHLRPLSRGDSRPPRGDDYLDTSEYNDSRESFAPSRGRSSTPSAAVRRAMQVLDETYRQQSILKSSRWSLSADPGSAYSRPIKTRRSSSPIRSRSPSPIRCLNNNSPNFAPSRLVEIERDNYLDALDDSESRREILLKKLVDAQKTMEVQNERVRTGEMDMNEGRATIRLLQQVQQELETKVEFLQKEKDAYMSRSRQDAEDRETQRRKIEDVTREANRLRCQLDLMLADKEQHHVTLEHLQKSIKDLNDQLKTTTELRIASDNELDATKERLNIARQRCELLEKEKNHAFSELEKNQKTHQALINRNTDIGQRLSRCQTDLQGVSEKYDKAHNQLGNNKEELAMCREKVRKQSKDLSELRKSYQEMQGDRERALTYNVELEKTVHSIKEINKGLKKAKVAYEDDLTQLHADLAKTRLELTKVSDENISHLAHWKECQKNCKELTSELVQLRPHVVELSDKVKGLEGIHKLDVQQMSLLEAQKAQVNREREDLGTKLSALQESYNHLEKHHDDEMKKMNQQVIETRHEREKANSLYRDMEAQLNRIKEELEVNTQHTKAQIDHWRQACSKLTSLVEEKDEDLRESVNRRREAEESLALVETQKRNMEMELDEAQVSQEELTHLRTENKKLSQERAENQQMISVLEMQRDILSKSPSKQASQDSVTKAQTEKLQAELSLTKAKLTQTEMERDECLNKKFNSSFTTERRETDDSDLSRLKGMNQILVEEMAKLRQEAETIQSVMDDKQRNHERDVYKIEREKQQLDLRIASMSDEINALRSNQARHTREDSSELKRLRSEVLCLKQEVEEKDQLAMVMKGECIILENGKKRAEDRISVLQVSMMGRSGDTEHDKEMVGKLNSEMRLSAAKLDAAKAENATLRLRAKEMEDTKSSQQDVIEILKKHLENNSNSVVDSDSASSWSNNAARDMKALKRDLQRSLENIASRDKQISELKRKFLESQKLEHKARQERDELQGKTIIMESLNASSEDLLKELDEVREEKSKLEKQLSNFFTSKTSQTPPSSLALAEDLDKELEKQYHTVCERNKWLESRIASLQREVELVRDQNSLLQEQRNHAEREASKLREDMKELQMTTKGSRRKSEVEQIHLQQSNAEKIQTILNLERELAEKKQLIQAMAKEMQGLQKKSDKGKISNFMKKLRRSSDSGPSKDPERQSHLYKTNTEGENTYSGSGTFGSPSSTGDLGYTTMSNTQPRRASSLSPKIKSSAFGGYNKGRRNSAKSQRAESPQAPPSPALTYVTAMDDVSLGYTPSIGRKSPGERPGKDALQRPLVATRVSFDDNSEQDLDANTPRESSREISPRHDDEEEDDGAFFADDYIPGLSNIPSPDGNEPHPAELTGLPSPTSSPSLPSPSCARKRSVPVYVVAASDESDRDTGGFDLSGSSDGSPELPSPPAIGKIPNNALSVPGSSKISHEQQHSPPPRPQSQPTFKEMSLSPAISSSRKKHSSLV</sequence>
<keyword evidence="4" id="KW-1185">Reference proteome</keyword>
<feature type="compositionally biased region" description="Low complexity" evidence="2">
    <location>
        <begin position="1423"/>
        <end position="1433"/>
    </location>
</feature>